<dbReference type="EMBL" id="CP035282">
    <property type="protein sequence ID" value="QAT61484.1"/>
    <property type="molecule type" value="Genomic_DNA"/>
</dbReference>
<feature type="transmembrane region" description="Helical" evidence="6">
    <location>
        <begin position="154"/>
        <end position="174"/>
    </location>
</feature>
<keyword evidence="5 6" id="KW-0472">Membrane</keyword>
<evidence type="ECO:0000256" key="3">
    <source>
        <dbReference type="ARBA" id="ARBA00022692"/>
    </source>
</evidence>
<dbReference type="OrthoDB" id="255482at2"/>
<keyword evidence="3 6" id="KW-0812">Transmembrane</keyword>
<evidence type="ECO:0000256" key="6">
    <source>
        <dbReference type="SAM" id="Phobius"/>
    </source>
</evidence>
<evidence type="ECO:0000313" key="8">
    <source>
        <dbReference type="Proteomes" id="UP000287969"/>
    </source>
</evidence>
<feature type="transmembrane region" description="Helical" evidence="6">
    <location>
        <begin position="194"/>
        <end position="216"/>
    </location>
</feature>
<dbReference type="PANTHER" id="PTHR43652">
    <property type="entry name" value="BASIC AMINO ACID ANTIPORTER YFCC-RELATED"/>
    <property type="match status" value="1"/>
</dbReference>
<sequence>MEDTKLKKSKMPDPYVILFVLIVIMALLTYIIPSGQYQMVKAPDGRMVVDPDSFKYIKGNKAGLFDILKAFPKGLSGSESIIFFILIIGGSFNLINQTGAIMAAISKIAVKLKGKENLMIPIIVFVFSVGGATIGMSEELIIFVPLGIALARALGYDAIVGTACVLMGAVAGYTSGVVNPFNVGVAQGIAGLPMFSGIGLRIVIWIATVILVLIYISRYAKKVKEDPKNSLIYDIEQKEKSTILDLETIDPLTKKQILVLIIFALGMITLLIGVFNFDWYLTEISAVFFAMGIISGLVYGIKPNDLVKGFIDGVKDIAYGAMIVGLARGILVIMQDAMILDTIVHGLASVISFFPRAVCALGMLFVQTILNFIITSGSGLAATTMPIMSPLADVLGLTRQTAVLAFQFGDGITNYIAPTSGILMANLLVAKIPYEKWVKFIWPLIAMWTLLGALFVVYASLINYGPF</sequence>
<keyword evidence="4 6" id="KW-1133">Transmembrane helix</keyword>
<dbReference type="Pfam" id="PF03606">
    <property type="entry name" value="DcuC"/>
    <property type="match status" value="1"/>
</dbReference>
<dbReference type="InterPro" id="IPR018385">
    <property type="entry name" value="C4_dicarb_anaerob_car-like"/>
</dbReference>
<dbReference type="Proteomes" id="UP000287969">
    <property type="component" value="Chromosome"/>
</dbReference>
<dbReference type="KEGG" id="spoa:EQM13_07785"/>
<feature type="transmembrane region" description="Helical" evidence="6">
    <location>
        <begin position="441"/>
        <end position="461"/>
    </location>
</feature>
<evidence type="ECO:0000313" key="7">
    <source>
        <dbReference type="EMBL" id="QAT61484.1"/>
    </source>
</evidence>
<evidence type="ECO:0000256" key="2">
    <source>
        <dbReference type="ARBA" id="ARBA00022475"/>
    </source>
</evidence>
<accession>A0A410QCA0</accession>
<gene>
    <name evidence="7" type="primary">yfcC</name>
    <name evidence="7" type="ORF">EQM13_07785</name>
</gene>
<name>A0A410QCA0_9FIRM</name>
<feature type="transmembrane region" description="Helical" evidence="6">
    <location>
        <begin position="81"/>
        <end position="106"/>
    </location>
</feature>
<organism evidence="7 8">
    <name type="scientific">Acidilutibacter cellobiosedens</name>
    <dbReference type="NCBI Taxonomy" id="2507161"/>
    <lineage>
        <taxon>Bacteria</taxon>
        <taxon>Bacillati</taxon>
        <taxon>Bacillota</taxon>
        <taxon>Tissierellia</taxon>
        <taxon>Tissierellales</taxon>
        <taxon>Acidilutibacteraceae</taxon>
        <taxon>Acidilutibacter</taxon>
    </lineage>
</organism>
<keyword evidence="2" id="KW-1003">Cell membrane</keyword>
<reference evidence="8" key="1">
    <citation type="submission" date="2019-01" db="EMBL/GenBank/DDBJ databases">
        <title>Draft genomes of a novel of Sporanaerobacter strains.</title>
        <authorList>
            <person name="Ma S."/>
        </authorList>
    </citation>
    <scope>NUCLEOTIDE SEQUENCE [LARGE SCALE GENOMIC DNA]</scope>
    <source>
        <strain evidence="8">NJN-17</strain>
    </source>
</reference>
<feature type="transmembrane region" description="Helical" evidence="6">
    <location>
        <begin position="257"/>
        <end position="275"/>
    </location>
</feature>
<dbReference type="RefSeq" id="WP_128752385.1">
    <property type="nucleotide sequence ID" value="NZ_CP035282.1"/>
</dbReference>
<evidence type="ECO:0000256" key="1">
    <source>
        <dbReference type="ARBA" id="ARBA00004651"/>
    </source>
</evidence>
<comment type="subcellular location">
    <subcellularLocation>
        <location evidence="1">Cell membrane</location>
        <topology evidence="1">Multi-pass membrane protein</topology>
    </subcellularLocation>
</comment>
<dbReference type="AlphaFoldDB" id="A0A410QCA0"/>
<evidence type="ECO:0000256" key="5">
    <source>
        <dbReference type="ARBA" id="ARBA00023136"/>
    </source>
</evidence>
<feature type="transmembrane region" description="Helical" evidence="6">
    <location>
        <begin position="15"/>
        <end position="32"/>
    </location>
</feature>
<proteinExistence type="predicted"/>
<evidence type="ECO:0000256" key="4">
    <source>
        <dbReference type="ARBA" id="ARBA00022989"/>
    </source>
</evidence>
<dbReference type="GO" id="GO:0005886">
    <property type="term" value="C:plasma membrane"/>
    <property type="evidence" value="ECO:0007669"/>
    <property type="project" value="UniProtKB-SubCell"/>
</dbReference>
<feature type="transmembrane region" description="Helical" evidence="6">
    <location>
        <begin position="412"/>
        <end position="429"/>
    </location>
</feature>
<feature type="transmembrane region" description="Helical" evidence="6">
    <location>
        <begin position="313"/>
        <end position="334"/>
    </location>
</feature>
<keyword evidence="8" id="KW-1185">Reference proteome</keyword>
<feature type="transmembrane region" description="Helical" evidence="6">
    <location>
        <begin position="118"/>
        <end position="142"/>
    </location>
</feature>
<feature type="transmembrane region" description="Helical" evidence="6">
    <location>
        <begin position="281"/>
        <end position="301"/>
    </location>
</feature>
<protein>
    <submittedName>
        <fullName evidence="7">Putative basic amino acid antiporter YfcC</fullName>
    </submittedName>
</protein>
<dbReference type="PANTHER" id="PTHR43652:SF6">
    <property type="entry name" value="ARGININE REPRESSOR"/>
    <property type="match status" value="1"/>
</dbReference>
<dbReference type="InterPro" id="IPR051679">
    <property type="entry name" value="DASS-Related_Transporters"/>
</dbReference>